<evidence type="ECO:0000256" key="2">
    <source>
        <dbReference type="SAM" id="Coils"/>
    </source>
</evidence>
<feature type="coiled-coil region" evidence="2">
    <location>
        <begin position="673"/>
        <end position="709"/>
    </location>
</feature>
<evidence type="ECO:0000256" key="1">
    <source>
        <dbReference type="ARBA" id="ARBA00022801"/>
    </source>
</evidence>
<feature type="domain" description="Peptidase S9 prolyl oligopeptidase catalytic" evidence="3">
    <location>
        <begin position="427"/>
        <end position="633"/>
    </location>
</feature>
<keyword evidence="5" id="KW-1185">Reference proteome</keyword>
<dbReference type="EMBL" id="CP134146">
    <property type="protein sequence ID" value="WNC68943.1"/>
    <property type="molecule type" value="Genomic_DNA"/>
</dbReference>
<dbReference type="PANTHER" id="PTHR42776:SF27">
    <property type="entry name" value="DIPEPTIDYL PEPTIDASE FAMILY MEMBER 6"/>
    <property type="match status" value="1"/>
</dbReference>
<evidence type="ECO:0000313" key="4">
    <source>
        <dbReference type="EMBL" id="WNC68943.1"/>
    </source>
</evidence>
<evidence type="ECO:0000313" key="5">
    <source>
        <dbReference type="Proteomes" id="UP001248581"/>
    </source>
</evidence>
<dbReference type="SUPFAM" id="SSF53474">
    <property type="entry name" value="alpha/beta-Hydrolases"/>
    <property type="match status" value="1"/>
</dbReference>
<keyword evidence="1" id="KW-0378">Hydrolase</keyword>
<dbReference type="InterPro" id="IPR001375">
    <property type="entry name" value="Peptidase_S9_cat"/>
</dbReference>
<dbReference type="Proteomes" id="UP001248581">
    <property type="component" value="Chromosome"/>
</dbReference>
<proteinExistence type="predicted"/>
<organism evidence="4 5">
    <name type="scientific">Thalassotalea nanhaiensis</name>
    <dbReference type="NCBI Taxonomy" id="3065648"/>
    <lineage>
        <taxon>Bacteria</taxon>
        <taxon>Pseudomonadati</taxon>
        <taxon>Pseudomonadota</taxon>
        <taxon>Gammaproteobacteria</taxon>
        <taxon>Alteromonadales</taxon>
        <taxon>Colwelliaceae</taxon>
        <taxon>Thalassotalea</taxon>
    </lineage>
</organism>
<dbReference type="InterPro" id="IPR029058">
    <property type="entry name" value="AB_hydrolase_fold"/>
</dbReference>
<dbReference type="RefSeq" id="WP_348388097.1">
    <property type="nucleotide sequence ID" value="NZ_CP134146.1"/>
</dbReference>
<accession>A0ABY9TJC9</accession>
<evidence type="ECO:0000259" key="3">
    <source>
        <dbReference type="Pfam" id="PF00326"/>
    </source>
</evidence>
<reference evidence="5" key="1">
    <citation type="submission" date="2023-09" db="EMBL/GenBank/DDBJ databases">
        <authorList>
            <person name="Li S."/>
            <person name="Li X."/>
            <person name="Zhang C."/>
            <person name="Zhao Z."/>
        </authorList>
    </citation>
    <scope>NUCLEOTIDE SEQUENCE [LARGE SCALE GENOMIC DNA]</scope>
    <source>
        <strain evidence="5">SQ345</strain>
    </source>
</reference>
<dbReference type="Gene3D" id="3.40.50.1820">
    <property type="entry name" value="alpha/beta hydrolase"/>
    <property type="match status" value="1"/>
</dbReference>
<name>A0ABY9TJC9_9GAMM</name>
<dbReference type="Pfam" id="PF00326">
    <property type="entry name" value="Peptidase_S9"/>
    <property type="match status" value="1"/>
</dbReference>
<protein>
    <submittedName>
        <fullName evidence="4">Prolyl oligopeptidase family serine peptidase</fullName>
    </submittedName>
</protein>
<dbReference type="PANTHER" id="PTHR42776">
    <property type="entry name" value="SERINE PEPTIDASE S9 FAMILY MEMBER"/>
    <property type="match status" value="1"/>
</dbReference>
<sequence length="710" mass="82179">MSRLNLVVLRISLIVVTLLSNHVIAKPYKLIPVEDIMQSSQVYSMILSPDGKYIFSYEHMKRFNIVRLIDPQKRLSVPMFRMDRKRSSYVENYQWVDNDTVYLQMKKRRGFINIKDDGEKPEGIWQSLGVSGFMVSTLPNEEDTVLFARNVTKKQKYPRFKLYKITTDQLAVSNYDEAIEVENTLNEAFHYIYDDVNKALIAAIKNDDQIEFWYQLTSKDKWKKFYDINAENQFIPIGFLNEGTLAVLTNKNLDRTSLVEFDITTKTLGKVIYQHPNYDLIDAKLNKMHQGVNYVSFLEEGIPNSHYFAKEKTDLAKSLKKSFKNQQVSVIESSLDDNYKLIKTFSSTNPGKFYFFQADTKKAIFITEKRTTLAPYKLSPTEVFQVEVEPDVFIEALLTKPVGYSNGVLLVNPHGGPIGIRDLAIYDAQTQYFTNRGYSVLKVNFRGSSGYGKQFMNEGRGEFGKLIEHDITAAVKQVRKEHKFEKMCSIGTSYGGYSAMMLAIKHPEDYQCIVAKYGIYDLPHLYNANNQVYSDERRQALDKVIGGYKESLKEVSPFYLAEDINVPVLLIAGKKDTIAHFEQSNRMKYRLQQLGKNVETVFYNSVGHGYHYYWKGNRHEIVYVEDFIRRQLGLPFPPAMNEQQIKAQERRRLLDAYDVDVENLTTLSSEQKEQKIEAELQALIQEQLAEEKKEQAERAAQKKADEEFTY</sequence>
<gene>
    <name evidence="4" type="ORF">RI845_02025</name>
</gene>
<keyword evidence="2" id="KW-0175">Coiled coil</keyword>